<dbReference type="AlphaFoldDB" id="A0A1X7KKY6"/>
<dbReference type="PANTHER" id="PTHR34477:SF5">
    <property type="entry name" value="BSL5627 PROTEIN"/>
    <property type="match status" value="1"/>
</dbReference>
<evidence type="ECO:0000313" key="3">
    <source>
        <dbReference type="EMBL" id="SMG41801.1"/>
    </source>
</evidence>
<dbReference type="OrthoDB" id="9807770at2"/>
<organism evidence="3 4">
    <name type="scientific">Arenibacter troitsensis</name>
    <dbReference type="NCBI Taxonomy" id="188872"/>
    <lineage>
        <taxon>Bacteria</taxon>
        <taxon>Pseudomonadati</taxon>
        <taxon>Bacteroidota</taxon>
        <taxon>Flavobacteriia</taxon>
        <taxon>Flavobacteriales</taxon>
        <taxon>Flavobacteriaceae</taxon>
        <taxon>Arenibacter</taxon>
    </lineage>
</organism>
<dbReference type="PANTHER" id="PTHR34477">
    <property type="entry name" value="UPF0213 PROTEIN YHBQ"/>
    <property type="match status" value="1"/>
</dbReference>
<dbReference type="SUPFAM" id="SSF82771">
    <property type="entry name" value="GIY-YIG endonuclease"/>
    <property type="match status" value="1"/>
</dbReference>
<evidence type="ECO:0000259" key="2">
    <source>
        <dbReference type="PROSITE" id="PS50164"/>
    </source>
</evidence>
<keyword evidence="3" id="KW-0255">Endonuclease</keyword>
<dbReference type="CDD" id="cd10448">
    <property type="entry name" value="GIY-YIG_unchar_3"/>
    <property type="match status" value="1"/>
</dbReference>
<evidence type="ECO:0000256" key="1">
    <source>
        <dbReference type="ARBA" id="ARBA00007435"/>
    </source>
</evidence>
<dbReference type="EMBL" id="FXAO01000006">
    <property type="protein sequence ID" value="SMG41801.1"/>
    <property type="molecule type" value="Genomic_DNA"/>
</dbReference>
<accession>A0A1X7KKY6</accession>
<dbReference type="Pfam" id="PF01541">
    <property type="entry name" value="GIY-YIG"/>
    <property type="match status" value="1"/>
</dbReference>
<keyword evidence="4" id="KW-1185">Reference proteome</keyword>
<feature type="domain" description="GIY-YIG" evidence="2">
    <location>
        <begin position="2"/>
        <end position="80"/>
    </location>
</feature>
<dbReference type="InterPro" id="IPR035901">
    <property type="entry name" value="GIY-YIG_endonuc_sf"/>
</dbReference>
<comment type="similarity">
    <text evidence="1">Belongs to the UPF0213 family.</text>
</comment>
<proteinExistence type="inferred from homology"/>
<dbReference type="InterPro" id="IPR000305">
    <property type="entry name" value="GIY-YIG_endonuc"/>
</dbReference>
<dbReference type="Proteomes" id="UP000193420">
    <property type="component" value="Unassembled WGS sequence"/>
</dbReference>
<dbReference type="InterPro" id="IPR050190">
    <property type="entry name" value="UPF0213_domain"/>
</dbReference>
<name>A0A1X7KKY6_9FLAO</name>
<evidence type="ECO:0000313" key="4">
    <source>
        <dbReference type="Proteomes" id="UP000193420"/>
    </source>
</evidence>
<protein>
    <submittedName>
        <fullName evidence="3">Putative endonuclease</fullName>
    </submittedName>
</protein>
<keyword evidence="3" id="KW-0378">Hydrolase</keyword>
<sequence length="99" mass="12067">MKKSNVYLLTNKYNTVIYVGVTTDLVRRIYEHKTGVFRGFSYRYNCTKLVYYEEYSNMDMAIEREKQIKAGNRRRKEYLIRSTNPEWVDLAKEWLFPYV</sequence>
<reference evidence="4" key="1">
    <citation type="submission" date="2017-04" db="EMBL/GenBank/DDBJ databases">
        <authorList>
            <person name="Varghese N."/>
            <person name="Submissions S."/>
        </authorList>
    </citation>
    <scope>NUCLEOTIDE SEQUENCE [LARGE SCALE GENOMIC DNA]</scope>
    <source>
        <strain evidence="4">DSM 19835</strain>
    </source>
</reference>
<dbReference type="RefSeq" id="WP_085499816.1">
    <property type="nucleotide sequence ID" value="NZ_FXAO01000006.1"/>
</dbReference>
<dbReference type="GO" id="GO:0004519">
    <property type="term" value="F:endonuclease activity"/>
    <property type="evidence" value="ECO:0007669"/>
    <property type="project" value="UniProtKB-KW"/>
</dbReference>
<dbReference type="PROSITE" id="PS50164">
    <property type="entry name" value="GIY_YIG"/>
    <property type="match status" value="1"/>
</dbReference>
<dbReference type="Gene3D" id="3.40.1440.10">
    <property type="entry name" value="GIY-YIG endonuclease"/>
    <property type="match status" value="1"/>
</dbReference>
<gene>
    <name evidence="3" type="ORF">SAMN03080602_03073</name>
</gene>
<keyword evidence="3" id="KW-0540">Nuclease</keyword>